<proteinExistence type="predicted"/>
<dbReference type="EMBL" id="JAJHJB010000001">
    <property type="protein sequence ID" value="MCC5463919.1"/>
    <property type="molecule type" value="Genomic_DNA"/>
</dbReference>
<evidence type="ECO:0000313" key="1">
    <source>
        <dbReference type="EMBL" id="MCC5463919.1"/>
    </source>
</evidence>
<reference evidence="1" key="1">
    <citation type="submission" date="2021-11" db="EMBL/GenBank/DDBJ databases">
        <title>Description of a new species Pelosinus isolated from the bottom sediments of Lake Baikal.</title>
        <authorList>
            <person name="Zakharyuk A."/>
        </authorList>
    </citation>
    <scope>NUCLEOTIDE SEQUENCE</scope>
    <source>
        <strain evidence="1">Bkl1</strain>
    </source>
</reference>
<keyword evidence="2" id="KW-1185">Reference proteome</keyword>
<organism evidence="1 2">
    <name type="scientific">Pelosinus baikalensis</name>
    <dbReference type="NCBI Taxonomy" id="2892015"/>
    <lineage>
        <taxon>Bacteria</taxon>
        <taxon>Bacillati</taxon>
        <taxon>Bacillota</taxon>
        <taxon>Negativicutes</taxon>
        <taxon>Selenomonadales</taxon>
        <taxon>Sporomusaceae</taxon>
        <taxon>Pelosinus</taxon>
    </lineage>
</organism>
<protein>
    <recommendedName>
        <fullName evidence="3">Cation-transporting P-type ATPase N-terminal domain-containing protein</fullName>
    </recommendedName>
</protein>
<evidence type="ECO:0008006" key="3">
    <source>
        <dbReference type="Google" id="ProtNLM"/>
    </source>
</evidence>
<evidence type="ECO:0000313" key="2">
    <source>
        <dbReference type="Proteomes" id="UP001165492"/>
    </source>
</evidence>
<sequence>MQNGLLPEEVILRQKQYGFND</sequence>
<gene>
    <name evidence="1" type="ORF">LMF89_00910</name>
</gene>
<accession>A0ABS8HMZ4</accession>
<name>A0ABS8HMZ4_9FIRM</name>
<comment type="caution">
    <text evidence="1">The sequence shown here is derived from an EMBL/GenBank/DDBJ whole genome shotgun (WGS) entry which is preliminary data.</text>
</comment>
<dbReference type="Proteomes" id="UP001165492">
    <property type="component" value="Unassembled WGS sequence"/>
</dbReference>